<keyword evidence="4" id="KW-0802">TPR repeat</keyword>
<dbReference type="InterPro" id="IPR001387">
    <property type="entry name" value="Cro/C1-type_HTH"/>
</dbReference>
<evidence type="ECO:0000313" key="8">
    <source>
        <dbReference type="Proteomes" id="UP000214688"/>
    </source>
</evidence>
<comment type="subcellular location">
    <subcellularLocation>
        <location evidence="1">Cytoplasm</location>
    </subcellularLocation>
</comment>
<gene>
    <name evidence="7" type="ORF">CIG75_08985</name>
</gene>
<keyword evidence="2" id="KW-0963">Cytoplasm</keyword>
<protein>
    <recommendedName>
        <fullName evidence="6">HTH cro/C1-type domain-containing protein</fullName>
    </recommendedName>
</protein>
<dbReference type="InterPro" id="IPR019734">
    <property type="entry name" value="TPR_rpt"/>
</dbReference>
<dbReference type="SUPFAM" id="SSF47413">
    <property type="entry name" value="lambda repressor-like DNA-binding domains"/>
    <property type="match status" value="1"/>
</dbReference>
<evidence type="ECO:0000256" key="1">
    <source>
        <dbReference type="ARBA" id="ARBA00004496"/>
    </source>
</evidence>
<dbReference type="SMART" id="SM00530">
    <property type="entry name" value="HTH_XRE"/>
    <property type="match status" value="1"/>
</dbReference>
<feature type="domain" description="HTH cro/C1-type" evidence="6">
    <location>
        <begin position="8"/>
        <end position="61"/>
    </location>
</feature>
<evidence type="ECO:0000313" key="7">
    <source>
        <dbReference type="EMBL" id="ASS75098.1"/>
    </source>
</evidence>
<keyword evidence="8" id="KW-1185">Reference proteome</keyword>
<keyword evidence="3" id="KW-0677">Repeat</keyword>
<proteinExistence type="inferred from homology"/>
<dbReference type="RefSeq" id="WP_094236347.1">
    <property type="nucleotide sequence ID" value="NZ_CP022657.1"/>
</dbReference>
<comment type="similarity">
    <text evidence="5">Belongs to the Rap family.</text>
</comment>
<dbReference type="PROSITE" id="PS50943">
    <property type="entry name" value="HTH_CROC1"/>
    <property type="match status" value="1"/>
</dbReference>
<evidence type="ECO:0000256" key="2">
    <source>
        <dbReference type="ARBA" id="ARBA00022490"/>
    </source>
</evidence>
<dbReference type="Pfam" id="PF13181">
    <property type="entry name" value="TPR_8"/>
    <property type="match status" value="1"/>
</dbReference>
<dbReference type="Gene3D" id="1.10.260.40">
    <property type="entry name" value="lambda repressor-like DNA-binding domains"/>
    <property type="match status" value="1"/>
</dbReference>
<dbReference type="SMART" id="SM00028">
    <property type="entry name" value="TPR"/>
    <property type="match status" value="7"/>
</dbReference>
<dbReference type="SUPFAM" id="SSF48452">
    <property type="entry name" value="TPR-like"/>
    <property type="match status" value="2"/>
</dbReference>
<accession>A0A223D0D3</accession>
<dbReference type="InterPro" id="IPR010982">
    <property type="entry name" value="Lambda_DNA-bd_dom_sf"/>
</dbReference>
<dbReference type="Gene3D" id="1.25.40.10">
    <property type="entry name" value="Tetratricopeptide repeat domain"/>
    <property type="match status" value="2"/>
</dbReference>
<dbReference type="PANTHER" id="PTHR46630">
    <property type="entry name" value="TETRATRICOPEPTIDE REPEAT PROTEIN 29"/>
    <property type="match status" value="1"/>
</dbReference>
<name>A0A223D0D3_9BACL</name>
<organism evidence="7 8">
    <name type="scientific">Tumebacillus algifaecis</name>
    <dbReference type="NCBI Taxonomy" id="1214604"/>
    <lineage>
        <taxon>Bacteria</taxon>
        <taxon>Bacillati</taxon>
        <taxon>Bacillota</taxon>
        <taxon>Bacilli</taxon>
        <taxon>Bacillales</taxon>
        <taxon>Alicyclobacillaceae</taxon>
        <taxon>Tumebacillus</taxon>
    </lineage>
</organism>
<reference evidence="7 8" key="1">
    <citation type="journal article" date="2015" name="Int. J. Syst. Evol. Microbiol.">
        <title>Tumebacillus algifaecis sp. nov., isolated from decomposing algal scum.</title>
        <authorList>
            <person name="Wu Y.F."/>
            <person name="Zhang B."/>
            <person name="Xing P."/>
            <person name="Wu Q.L."/>
            <person name="Liu S.J."/>
        </authorList>
    </citation>
    <scope>NUCLEOTIDE SEQUENCE [LARGE SCALE GENOMIC DNA]</scope>
    <source>
        <strain evidence="7 8">THMBR28</strain>
    </source>
</reference>
<evidence type="ECO:0000256" key="4">
    <source>
        <dbReference type="ARBA" id="ARBA00022803"/>
    </source>
</evidence>
<dbReference type="AlphaFoldDB" id="A0A223D0D3"/>
<evidence type="ECO:0000256" key="5">
    <source>
        <dbReference type="ARBA" id="ARBA00038253"/>
    </source>
</evidence>
<evidence type="ECO:0000259" key="6">
    <source>
        <dbReference type="PROSITE" id="PS50943"/>
    </source>
</evidence>
<dbReference type="Pfam" id="PF01381">
    <property type="entry name" value="HTH_3"/>
    <property type="match status" value="1"/>
</dbReference>
<dbReference type="Proteomes" id="UP000214688">
    <property type="component" value="Chromosome"/>
</dbReference>
<dbReference type="GO" id="GO:0005737">
    <property type="term" value="C:cytoplasm"/>
    <property type="evidence" value="ECO:0007669"/>
    <property type="project" value="UniProtKB-SubCell"/>
</dbReference>
<dbReference type="PANTHER" id="PTHR46630:SF1">
    <property type="entry name" value="TETRATRICOPEPTIDE REPEAT PROTEIN 29"/>
    <property type="match status" value="1"/>
</dbReference>
<dbReference type="InterPro" id="IPR051476">
    <property type="entry name" value="Bac_ResReg_Asp_Phosphatase"/>
</dbReference>
<dbReference type="GO" id="GO:0003677">
    <property type="term" value="F:DNA binding"/>
    <property type="evidence" value="ECO:0007669"/>
    <property type="project" value="InterPro"/>
</dbReference>
<sequence>MSTLGEKIRMLRKKVGLSQRALAEGLVTKSMISQIETNKIQPSADLLTRIAQRLSVRPEQLLPTKHEDHERLVCYKQAQAFLTLRHFAEALPLLQTCLEDPHPSWSLLRLTYRTACCQQQLGAYQEARRLYEKALHHAICEEQTGEMIRLHVRLGEVAQSLGQLELALVEWRRAERELERHPAPPEEPLLALDVCLYLANGLRKLGGSREALHHYRLAEQFLQRLPEQTRRRAEVQFGIGLVLEKLEQFETAESCFEHAASLYLRAIDKRMATLARISRGRLLGKTGRHEEALTELRASLQEAKSLSCPEVEVRAYCELSQACEAMGKRMLAESLLQKGLAVKCECPVERGLTFLALAELHRDAQRYEEALEAVRQALYLLHENMEELLVVYQLLTDLYKRQEDYEQASFWAERADRLVGKQMQQRGWKA</sequence>
<dbReference type="EMBL" id="CP022657">
    <property type="protein sequence ID" value="ASS75098.1"/>
    <property type="molecule type" value="Genomic_DNA"/>
</dbReference>
<dbReference type="InterPro" id="IPR011990">
    <property type="entry name" value="TPR-like_helical_dom_sf"/>
</dbReference>
<dbReference type="KEGG" id="tab:CIG75_08985"/>
<dbReference type="CDD" id="cd00093">
    <property type="entry name" value="HTH_XRE"/>
    <property type="match status" value="1"/>
</dbReference>
<evidence type="ECO:0000256" key="3">
    <source>
        <dbReference type="ARBA" id="ARBA00022737"/>
    </source>
</evidence>